<evidence type="ECO:0000313" key="2">
    <source>
        <dbReference type="Proteomes" id="UP000186102"/>
    </source>
</evidence>
<protein>
    <submittedName>
        <fullName evidence="1">Uncharacterized protein</fullName>
    </submittedName>
</protein>
<organism evidence="1 2">
    <name type="scientific">Desulfosporosinus metallidurans</name>
    <dbReference type="NCBI Taxonomy" id="1888891"/>
    <lineage>
        <taxon>Bacteria</taxon>
        <taxon>Bacillati</taxon>
        <taxon>Bacillota</taxon>
        <taxon>Clostridia</taxon>
        <taxon>Eubacteriales</taxon>
        <taxon>Desulfitobacteriaceae</taxon>
        <taxon>Desulfosporosinus</taxon>
    </lineage>
</organism>
<accession>A0A1Q8QSM0</accession>
<dbReference type="AlphaFoldDB" id="A0A1Q8QSM0"/>
<dbReference type="EMBL" id="MLBF01000025">
    <property type="protein sequence ID" value="OLN30353.1"/>
    <property type="molecule type" value="Genomic_DNA"/>
</dbReference>
<name>A0A1Q8QSM0_9FIRM</name>
<keyword evidence="2" id="KW-1185">Reference proteome</keyword>
<evidence type="ECO:0000313" key="1">
    <source>
        <dbReference type="EMBL" id="OLN30353.1"/>
    </source>
</evidence>
<comment type="caution">
    <text evidence="1">The sequence shown here is derived from an EMBL/GenBank/DDBJ whole genome shotgun (WGS) entry which is preliminary data.</text>
</comment>
<dbReference type="Proteomes" id="UP000186102">
    <property type="component" value="Unassembled WGS sequence"/>
</dbReference>
<gene>
    <name evidence="1" type="ORF">DSOL_3118</name>
</gene>
<proteinExistence type="predicted"/>
<sequence>MHSANLFDELDGSEIVGWGLDVLLLTFLQKLNPSPDPRSAQNFVDALQVYNAKYDGANINFDEMVRDGLIRIVWNQWYFPHHLRCLLIGNFKGTTLCVDFYR</sequence>
<reference evidence="1 2" key="1">
    <citation type="submission" date="2016-09" db="EMBL/GenBank/DDBJ databases">
        <title>Complete genome of Desulfosporosinus sp. OL.</title>
        <authorList>
            <person name="Mardanov A."/>
            <person name="Beletsky A."/>
            <person name="Panova A."/>
            <person name="Karnachuk O."/>
            <person name="Ravin N."/>
        </authorList>
    </citation>
    <scope>NUCLEOTIDE SEQUENCE [LARGE SCALE GENOMIC DNA]</scope>
    <source>
        <strain evidence="1 2">OL</strain>
    </source>
</reference>